<dbReference type="RefSeq" id="WP_025343378.1">
    <property type="nucleotide sequence ID" value="NZ_CP007201.1"/>
</dbReference>
<protein>
    <submittedName>
        <fullName evidence="2">Uncharacterized protein</fullName>
    </submittedName>
</protein>
<reference evidence="2 3" key="1">
    <citation type="journal article" date="2014" name="Environ. Microbiol.">
        <title>Insights into organohalide respiration and the versatile catabolism of Sulfurospirillum multivorans gained from comparative genomics and physiological studies.</title>
        <authorList>
            <person name="Goris T."/>
            <person name="Schubert T."/>
            <person name="Gadkari J."/>
            <person name="Wubet T."/>
            <person name="Tarkka M."/>
            <person name="Buscot F."/>
            <person name="Adrian L."/>
            <person name="Diekert G."/>
        </authorList>
    </citation>
    <scope>NUCLEOTIDE SEQUENCE [LARGE SCALE GENOMIC DNA]</scope>
    <source>
        <strain evidence="3">DM 12446 / JCM 15788 / NBRC 109480</strain>
    </source>
</reference>
<keyword evidence="1" id="KW-1133">Transmembrane helix</keyword>
<gene>
    <name evidence="2" type="ORF">SMUL_0175</name>
</gene>
<dbReference type="KEGG" id="smul:SMUL_0175"/>
<evidence type="ECO:0000313" key="3">
    <source>
        <dbReference type="Proteomes" id="UP000019322"/>
    </source>
</evidence>
<dbReference type="AlphaFoldDB" id="A0AA86E176"/>
<keyword evidence="1" id="KW-0812">Transmembrane</keyword>
<feature type="transmembrane region" description="Helical" evidence="1">
    <location>
        <begin position="147"/>
        <end position="169"/>
    </location>
</feature>
<dbReference type="Proteomes" id="UP000019322">
    <property type="component" value="Chromosome"/>
</dbReference>
<proteinExistence type="predicted"/>
<dbReference type="EMBL" id="CP007201">
    <property type="protein sequence ID" value="AHJ11457.1"/>
    <property type="molecule type" value="Genomic_DNA"/>
</dbReference>
<feature type="transmembrane region" description="Helical" evidence="1">
    <location>
        <begin position="27"/>
        <end position="47"/>
    </location>
</feature>
<name>A0AA86E176_SULMK</name>
<sequence length="219" mass="25703">MNYSALGVPEEILPLQIQNNYLLRVDLMLRIILIVLFTWGISSNLVVEEDSLNELYRKMALGTFISGLFWSFLGHGKMLIGLIKNKLFITLNKDQIAYEYITEKGEKKTHTLFYTQIEKVSWSFFPYSVMTDEIWITDIKERDKKHWAWLFSFLYVGITLIMQCLYIILNFKIERYILLRFNDGVMAIPVRNGISITNISFVWNSLINRLILNGGYYGK</sequence>
<keyword evidence="1" id="KW-0472">Membrane</keyword>
<evidence type="ECO:0000313" key="2">
    <source>
        <dbReference type="EMBL" id="AHJ11457.1"/>
    </source>
</evidence>
<evidence type="ECO:0000256" key="1">
    <source>
        <dbReference type="SAM" id="Phobius"/>
    </source>
</evidence>
<accession>A0AA86E176</accession>
<organism evidence="2 3">
    <name type="scientific">Sulfurospirillum multivorans (strain DM 12446 / JCM 15788 / NBRC 109480)</name>
    <dbReference type="NCBI Taxonomy" id="1150621"/>
    <lineage>
        <taxon>Bacteria</taxon>
        <taxon>Pseudomonadati</taxon>
        <taxon>Campylobacterota</taxon>
        <taxon>Epsilonproteobacteria</taxon>
        <taxon>Campylobacterales</taxon>
        <taxon>Sulfurospirillaceae</taxon>
        <taxon>Sulfurospirillum</taxon>
    </lineage>
</organism>
<feature type="transmembrane region" description="Helical" evidence="1">
    <location>
        <begin position="59"/>
        <end position="83"/>
    </location>
</feature>